<dbReference type="FunFam" id="1.20.1740.10:FF:000012">
    <property type="entry name" value="Arginine/ornithine antiporter transporter"/>
    <property type="match status" value="1"/>
</dbReference>
<keyword evidence="6" id="KW-0997">Cell inner membrane</keyword>
<evidence type="ECO:0000256" key="12">
    <source>
        <dbReference type="ARBA" id="ARBA00053103"/>
    </source>
</evidence>
<evidence type="ECO:0000256" key="13">
    <source>
        <dbReference type="ARBA" id="ARBA00074307"/>
    </source>
</evidence>
<feature type="transmembrane region" description="Helical" evidence="14">
    <location>
        <begin position="200"/>
        <end position="221"/>
    </location>
</feature>
<keyword evidence="16" id="KW-1185">Reference proteome</keyword>
<feature type="transmembrane region" description="Helical" evidence="14">
    <location>
        <begin position="332"/>
        <end position="351"/>
    </location>
</feature>
<dbReference type="GO" id="GO:0005886">
    <property type="term" value="C:plasma membrane"/>
    <property type="evidence" value="ECO:0007669"/>
    <property type="project" value="UniProtKB-SubCell"/>
</dbReference>
<keyword evidence="10 14" id="KW-0472">Membrane</keyword>
<dbReference type="InterPro" id="IPR002293">
    <property type="entry name" value="AA/rel_permease1"/>
</dbReference>
<dbReference type="Gene3D" id="1.20.1740.10">
    <property type="entry name" value="Amino acid/polyamine transporter I"/>
    <property type="match status" value="1"/>
</dbReference>
<feature type="transmembrane region" description="Helical" evidence="14">
    <location>
        <begin position="389"/>
        <end position="406"/>
    </location>
</feature>
<keyword evidence="3" id="KW-0813">Transport</keyword>
<evidence type="ECO:0000256" key="14">
    <source>
        <dbReference type="SAM" id="Phobius"/>
    </source>
</evidence>
<comment type="catalytic activity">
    <reaction evidence="11">
        <text>L-ornithine(in) + L-arginine(out) = L-ornithine(out) + L-arginine(in)</text>
        <dbReference type="Rhea" id="RHEA:34991"/>
        <dbReference type="ChEBI" id="CHEBI:32682"/>
        <dbReference type="ChEBI" id="CHEBI:46911"/>
    </reaction>
    <physiologicalReaction direction="left-to-right" evidence="11">
        <dbReference type="Rhea" id="RHEA:34992"/>
    </physiologicalReaction>
</comment>
<evidence type="ECO:0000256" key="2">
    <source>
        <dbReference type="ARBA" id="ARBA00008220"/>
    </source>
</evidence>
<evidence type="ECO:0000256" key="11">
    <source>
        <dbReference type="ARBA" id="ARBA00050169"/>
    </source>
</evidence>
<dbReference type="AlphaFoldDB" id="A0A9J6PS62"/>
<organism evidence="15 16">
    <name type="scientific">Winslowiella arboricola</name>
    <dbReference type="NCBI Taxonomy" id="2978220"/>
    <lineage>
        <taxon>Bacteria</taxon>
        <taxon>Pseudomonadati</taxon>
        <taxon>Pseudomonadota</taxon>
        <taxon>Gammaproteobacteria</taxon>
        <taxon>Enterobacterales</taxon>
        <taxon>Erwiniaceae</taxon>
        <taxon>Winslowiella</taxon>
    </lineage>
</organism>
<dbReference type="InterPro" id="IPR004754">
    <property type="entry name" value="Amino_acid_antiprt"/>
</dbReference>
<dbReference type="InterPro" id="IPR050367">
    <property type="entry name" value="APC_superfamily"/>
</dbReference>
<proteinExistence type="inferred from homology"/>
<feature type="transmembrane region" description="Helical" evidence="14">
    <location>
        <begin position="82"/>
        <end position="107"/>
    </location>
</feature>
<comment type="subcellular location">
    <subcellularLocation>
        <location evidence="1">Cell inner membrane</location>
        <topology evidence="1">Multi-pass membrane protein</topology>
    </subcellularLocation>
</comment>
<feature type="transmembrane region" description="Helical" evidence="14">
    <location>
        <begin position="412"/>
        <end position="430"/>
    </location>
</feature>
<feature type="transmembrane region" description="Helical" evidence="14">
    <location>
        <begin position="442"/>
        <end position="462"/>
    </location>
</feature>
<evidence type="ECO:0000256" key="5">
    <source>
        <dbReference type="ARBA" id="ARBA00022475"/>
    </source>
</evidence>
<dbReference type="PIRSF" id="PIRSF006060">
    <property type="entry name" value="AA_transporter"/>
    <property type="match status" value="1"/>
</dbReference>
<comment type="caution">
    <text evidence="15">The sequence shown here is derived from an EMBL/GenBank/DDBJ whole genome shotgun (WGS) entry which is preliminary data.</text>
</comment>
<feature type="transmembrane region" description="Helical" evidence="14">
    <location>
        <begin position="41"/>
        <end position="61"/>
    </location>
</feature>
<dbReference type="NCBIfam" id="TIGR00905">
    <property type="entry name" value="2A0302"/>
    <property type="match status" value="1"/>
</dbReference>
<evidence type="ECO:0000256" key="3">
    <source>
        <dbReference type="ARBA" id="ARBA00022448"/>
    </source>
</evidence>
<comment type="similarity">
    <text evidence="2">Belongs to the amino acid-polyamine-organocation (APC) superfamily. Basic amino acid/polyamine antiporter (APA) (TC 2.A.3.2) family.</text>
</comment>
<accession>A0A9J6PS62</accession>
<evidence type="ECO:0000256" key="8">
    <source>
        <dbReference type="ARBA" id="ARBA00022970"/>
    </source>
</evidence>
<dbReference type="EMBL" id="JAODIM010000043">
    <property type="protein sequence ID" value="MCU5779542.1"/>
    <property type="molecule type" value="Genomic_DNA"/>
</dbReference>
<evidence type="ECO:0000256" key="9">
    <source>
        <dbReference type="ARBA" id="ARBA00022989"/>
    </source>
</evidence>
<evidence type="ECO:0000256" key="4">
    <source>
        <dbReference type="ARBA" id="ARBA00022449"/>
    </source>
</evidence>
<comment type="function">
    <text evidence="12">Catalyzes electroneutral exchange between arginine and ornithine to allow high-efficiency energy conversion in the arginine deiminase pathway.</text>
</comment>
<dbReference type="GO" id="GO:0006865">
    <property type="term" value="P:amino acid transport"/>
    <property type="evidence" value="ECO:0007669"/>
    <property type="project" value="UniProtKB-KW"/>
</dbReference>
<evidence type="ECO:0000313" key="16">
    <source>
        <dbReference type="Proteomes" id="UP001064262"/>
    </source>
</evidence>
<keyword evidence="9 14" id="KW-1133">Transmembrane helix</keyword>
<gene>
    <name evidence="15" type="ORF">N5923_18825</name>
</gene>
<feature type="transmembrane region" description="Helical" evidence="14">
    <location>
        <begin position="157"/>
        <end position="180"/>
    </location>
</feature>
<evidence type="ECO:0000256" key="7">
    <source>
        <dbReference type="ARBA" id="ARBA00022692"/>
    </source>
</evidence>
<dbReference type="PANTHER" id="PTHR42770:SF4">
    <property type="entry name" value="ARGININE_ORNITHINE ANTIPORTER-RELATED"/>
    <property type="match status" value="1"/>
</dbReference>
<dbReference type="Proteomes" id="UP001064262">
    <property type="component" value="Unassembled WGS sequence"/>
</dbReference>
<dbReference type="Pfam" id="PF13520">
    <property type="entry name" value="AA_permease_2"/>
    <property type="match status" value="1"/>
</dbReference>
<keyword evidence="5" id="KW-1003">Cell membrane</keyword>
<dbReference type="GO" id="GO:0015297">
    <property type="term" value="F:antiporter activity"/>
    <property type="evidence" value="ECO:0007669"/>
    <property type="project" value="UniProtKB-KW"/>
</dbReference>
<dbReference type="RefSeq" id="WP_267144845.1">
    <property type="nucleotide sequence ID" value="NZ_JAODIL010000082.1"/>
</dbReference>
<keyword evidence="4" id="KW-0050">Antiport</keyword>
<keyword evidence="8" id="KW-0029">Amino-acid transport</keyword>
<name>A0A9J6PS62_9GAMM</name>
<keyword evidence="7 14" id="KW-0812">Transmembrane</keyword>
<evidence type="ECO:0000256" key="6">
    <source>
        <dbReference type="ARBA" id="ARBA00022519"/>
    </source>
</evidence>
<evidence type="ECO:0000313" key="15">
    <source>
        <dbReference type="EMBL" id="MCU5779542.1"/>
    </source>
</evidence>
<feature type="transmembrane region" description="Helical" evidence="14">
    <location>
        <begin position="283"/>
        <end position="311"/>
    </location>
</feature>
<reference evidence="15" key="1">
    <citation type="submission" date="2022-09" db="EMBL/GenBank/DDBJ databases">
        <title>Winslowiella arboricola sp. nov., isolated from bleeding cankers on broadleaf hosts.</title>
        <authorList>
            <person name="Brady C."/>
            <person name="Kaur S."/>
            <person name="Crampton B."/>
            <person name="Maddock D."/>
            <person name="Arnold D."/>
            <person name="Denman S."/>
        </authorList>
    </citation>
    <scope>NUCLEOTIDE SEQUENCE</scope>
    <source>
        <strain evidence="15">BAC 15a-03b</strain>
    </source>
</reference>
<protein>
    <recommendedName>
        <fullName evidence="13">Putative arginine/ornithine antiporter</fullName>
    </recommendedName>
</protein>
<sequence length="463" mass="49542">MDKKLGLTALTALVLSSMLGAGVFSLPQNMAAVASPAALLIGWLITGVGILLLSLAMLLLTRLKPELDGGIFTYARAGFGELVGFCSAWGYWLCAVIANVSYLVIVFSALSFFTDSPEQIVFGDGNTWQAVLGASVLLWLVHWLVLRGVQTAASINLVATLGKLLPLGLFVLLAIAAFNLDRFTFDFSGVALGKPVWEQVKQTMLITLWVFIGVEGAVVVSSRARNKQDVGRATLLAVIAALIVYLLVTLLSLGIVPRAELAEMRNPSMAGLMTHLIGSWGDVVIAIGLIVSVCGAYLSWTIMAAEVPFIAAQQGAFPRSLSQQNHRGSPAASLWLTNGSVQLCLVLIWLTHADYNTLLTIASEMILLPYLLVGAYLLQLARKLNRPSVTLVALGACAYGLWLLYASGPLHLLLSVVLYAPGLLLFLFARRGGRAQQGLSRIESGSIVLLMLAACPALWVLIR</sequence>
<evidence type="ECO:0000256" key="10">
    <source>
        <dbReference type="ARBA" id="ARBA00023136"/>
    </source>
</evidence>
<evidence type="ECO:0000256" key="1">
    <source>
        <dbReference type="ARBA" id="ARBA00004429"/>
    </source>
</evidence>
<feature type="transmembrane region" description="Helical" evidence="14">
    <location>
        <begin position="127"/>
        <end position="145"/>
    </location>
</feature>
<feature type="transmembrane region" description="Helical" evidence="14">
    <location>
        <begin position="233"/>
        <end position="256"/>
    </location>
</feature>
<dbReference type="PANTHER" id="PTHR42770">
    <property type="entry name" value="AMINO ACID TRANSPORTER-RELATED"/>
    <property type="match status" value="1"/>
</dbReference>
<feature type="transmembrane region" description="Helical" evidence="14">
    <location>
        <begin position="357"/>
        <end position="377"/>
    </location>
</feature>